<gene>
    <name evidence="1" type="ORF">ACFOUY_16640</name>
</gene>
<reference evidence="2" key="1">
    <citation type="journal article" date="2019" name="Int. J. Syst. Evol. Microbiol.">
        <title>The Global Catalogue of Microorganisms (GCM) 10K type strain sequencing project: providing services to taxonomists for standard genome sequencing and annotation.</title>
        <authorList>
            <consortium name="The Broad Institute Genomics Platform"/>
            <consortium name="The Broad Institute Genome Sequencing Center for Infectious Disease"/>
            <person name="Wu L."/>
            <person name="Ma J."/>
        </authorList>
    </citation>
    <scope>NUCLEOTIDE SEQUENCE [LARGE SCALE GENOMIC DNA]</scope>
    <source>
        <strain evidence="2">CCM 8689</strain>
    </source>
</reference>
<comment type="caution">
    <text evidence="1">The sequence shown here is derived from an EMBL/GenBank/DDBJ whole genome shotgun (WGS) entry which is preliminary data.</text>
</comment>
<accession>A0ABV8NMU1</accession>
<organism evidence="1 2">
    <name type="scientific">Pedobacter jamesrossensis</name>
    <dbReference type="NCBI Taxonomy" id="1908238"/>
    <lineage>
        <taxon>Bacteria</taxon>
        <taxon>Pseudomonadati</taxon>
        <taxon>Bacteroidota</taxon>
        <taxon>Sphingobacteriia</taxon>
        <taxon>Sphingobacteriales</taxon>
        <taxon>Sphingobacteriaceae</taxon>
        <taxon>Pedobacter</taxon>
    </lineage>
</organism>
<sequence>MPEDKVMHGCRNELENGLHYFMFEQERCIGKLNEVDFAFSKHTFILFRNNIKDVKTVPFIEKYEHTITHVCTLLPEEFLRLKKCIRQNASVADRSAKRNFPQVFGL</sequence>
<dbReference type="Proteomes" id="UP001595792">
    <property type="component" value="Unassembled WGS sequence"/>
</dbReference>
<name>A0ABV8NMU1_9SPHI</name>
<dbReference type="RefSeq" id="WP_378962329.1">
    <property type="nucleotide sequence ID" value="NZ_JBHRXC010000016.1"/>
</dbReference>
<evidence type="ECO:0000313" key="2">
    <source>
        <dbReference type="Proteomes" id="UP001595792"/>
    </source>
</evidence>
<proteinExistence type="predicted"/>
<protein>
    <submittedName>
        <fullName evidence="1">Uncharacterized protein</fullName>
    </submittedName>
</protein>
<dbReference type="EMBL" id="JBHSBY010000138">
    <property type="protein sequence ID" value="MFC4198335.1"/>
    <property type="molecule type" value="Genomic_DNA"/>
</dbReference>
<evidence type="ECO:0000313" key="1">
    <source>
        <dbReference type="EMBL" id="MFC4198335.1"/>
    </source>
</evidence>
<keyword evidence="2" id="KW-1185">Reference proteome</keyword>